<dbReference type="Proteomes" id="UP001358614">
    <property type="component" value="Chromosome 1"/>
</dbReference>
<feature type="compositionally biased region" description="Pro residues" evidence="1">
    <location>
        <begin position="1"/>
        <end position="14"/>
    </location>
</feature>
<organism evidence="2 3">
    <name type="scientific">Kwoniella europaea PYCC6329</name>
    <dbReference type="NCBI Taxonomy" id="1423913"/>
    <lineage>
        <taxon>Eukaryota</taxon>
        <taxon>Fungi</taxon>
        <taxon>Dikarya</taxon>
        <taxon>Basidiomycota</taxon>
        <taxon>Agaricomycotina</taxon>
        <taxon>Tremellomycetes</taxon>
        <taxon>Tremellales</taxon>
        <taxon>Cryptococcaceae</taxon>
        <taxon>Kwoniella</taxon>
    </lineage>
</organism>
<evidence type="ECO:0000256" key="1">
    <source>
        <dbReference type="SAM" id="MobiDB-lite"/>
    </source>
</evidence>
<dbReference type="GeneID" id="91103041"/>
<evidence type="ECO:0000313" key="2">
    <source>
        <dbReference type="EMBL" id="WWD06154.1"/>
    </source>
</evidence>
<feature type="region of interest" description="Disordered" evidence="1">
    <location>
        <begin position="1"/>
        <end position="38"/>
    </location>
</feature>
<sequence length="135" mass="15252">MIDPNPNLPPPPYSPRNDFPSPQTQHHPHVSQPDDIPLLPLVNPSPDIDIRAIRSFRRALEDYQRSSCPSNWGRYRHGVRLSSSTTIDNSKLVEWVSWFASFFSSPQDQVRVRGSRGEANFGSLAMINGFGFGVY</sequence>
<dbReference type="AlphaFoldDB" id="A0AAX4KJ33"/>
<dbReference type="EMBL" id="CP144089">
    <property type="protein sequence ID" value="WWD06154.1"/>
    <property type="molecule type" value="Genomic_DNA"/>
</dbReference>
<protein>
    <submittedName>
        <fullName evidence="2">Uncharacterized protein</fullName>
    </submittedName>
</protein>
<accession>A0AAX4KJ33</accession>
<gene>
    <name evidence="2" type="ORF">V865_004239</name>
</gene>
<dbReference type="KEGG" id="ker:91103041"/>
<reference evidence="2 3" key="1">
    <citation type="submission" date="2024-01" db="EMBL/GenBank/DDBJ databases">
        <title>Comparative genomics of Cryptococcus and Kwoniella reveals pathogenesis evolution and contrasting modes of karyotype evolution via chromosome fusion or intercentromeric recombination.</title>
        <authorList>
            <person name="Coelho M.A."/>
            <person name="David-Palma M."/>
            <person name="Shea T."/>
            <person name="Bowers K."/>
            <person name="McGinley-Smith S."/>
            <person name="Mohammad A.W."/>
            <person name="Gnirke A."/>
            <person name="Yurkov A.M."/>
            <person name="Nowrousian M."/>
            <person name="Sun S."/>
            <person name="Cuomo C.A."/>
            <person name="Heitman J."/>
        </authorList>
    </citation>
    <scope>NUCLEOTIDE SEQUENCE [LARGE SCALE GENOMIC DNA]</scope>
    <source>
        <strain evidence="2 3">PYCC6329</strain>
    </source>
</reference>
<proteinExistence type="predicted"/>
<dbReference type="RefSeq" id="XP_066084121.1">
    <property type="nucleotide sequence ID" value="XM_066228024.1"/>
</dbReference>
<keyword evidence="3" id="KW-1185">Reference proteome</keyword>
<evidence type="ECO:0000313" key="3">
    <source>
        <dbReference type="Proteomes" id="UP001358614"/>
    </source>
</evidence>
<name>A0AAX4KJ33_9TREE</name>